<dbReference type="PANTHER" id="PTHR46401">
    <property type="entry name" value="GLYCOSYLTRANSFERASE WBBK-RELATED"/>
    <property type="match status" value="1"/>
</dbReference>
<evidence type="ECO:0000256" key="1">
    <source>
        <dbReference type="ARBA" id="ARBA00022679"/>
    </source>
</evidence>
<dbReference type="GO" id="GO:0009103">
    <property type="term" value="P:lipopolysaccharide biosynthetic process"/>
    <property type="evidence" value="ECO:0007669"/>
    <property type="project" value="TreeGrafter"/>
</dbReference>
<gene>
    <name evidence="3" type="ORF">N7U66_19325</name>
</gene>
<dbReference type="GO" id="GO:0016757">
    <property type="term" value="F:glycosyltransferase activity"/>
    <property type="evidence" value="ECO:0007669"/>
    <property type="project" value="InterPro"/>
</dbReference>
<feature type="domain" description="Glycosyl transferase family 1" evidence="2">
    <location>
        <begin position="161"/>
        <end position="317"/>
    </location>
</feature>
<keyword evidence="1" id="KW-0808">Transferase</keyword>
<keyword evidence="4" id="KW-1185">Reference proteome</keyword>
<dbReference type="KEGG" id="lnu:N7U66_19325"/>
<dbReference type="InterPro" id="IPR001296">
    <property type="entry name" value="Glyco_trans_1"/>
</dbReference>
<dbReference type="Gene3D" id="3.40.50.2000">
    <property type="entry name" value="Glycogen Phosphorylase B"/>
    <property type="match status" value="2"/>
</dbReference>
<accession>A0A9E8MX95</accession>
<dbReference type="PANTHER" id="PTHR46401:SF2">
    <property type="entry name" value="GLYCOSYLTRANSFERASE WBBK-RELATED"/>
    <property type="match status" value="1"/>
</dbReference>
<evidence type="ECO:0000313" key="3">
    <source>
        <dbReference type="EMBL" id="WAC01964.1"/>
    </source>
</evidence>
<protein>
    <submittedName>
        <fullName evidence="3">Glycosyltransferase family 4 protein</fullName>
    </submittedName>
</protein>
<reference evidence="3" key="1">
    <citation type="submission" date="2022-11" db="EMBL/GenBank/DDBJ databases">
        <title>Lacinutrix neustonica HL-RS19T sp. nov., isolated from the surface microlayer sample of brackish Lake Shihwa.</title>
        <authorList>
            <person name="Choi J.Y."/>
            <person name="Hwang C.Y."/>
        </authorList>
    </citation>
    <scope>NUCLEOTIDE SEQUENCE</scope>
    <source>
        <strain evidence="3">HL-RS19</strain>
    </source>
</reference>
<dbReference type="AlphaFoldDB" id="A0A9E8MX95"/>
<evidence type="ECO:0000313" key="4">
    <source>
        <dbReference type="Proteomes" id="UP001164705"/>
    </source>
</evidence>
<dbReference type="SUPFAM" id="SSF53756">
    <property type="entry name" value="UDP-Glycosyltransferase/glycogen phosphorylase"/>
    <property type="match status" value="1"/>
</dbReference>
<dbReference type="EMBL" id="CP113088">
    <property type="protein sequence ID" value="WAC01964.1"/>
    <property type="molecule type" value="Genomic_DNA"/>
</dbReference>
<evidence type="ECO:0000259" key="2">
    <source>
        <dbReference type="Pfam" id="PF00534"/>
    </source>
</evidence>
<dbReference type="CDD" id="cd03801">
    <property type="entry name" value="GT4_PimA-like"/>
    <property type="match status" value="1"/>
</dbReference>
<dbReference type="Pfam" id="PF00534">
    <property type="entry name" value="Glycos_transf_1"/>
    <property type="match status" value="1"/>
</dbReference>
<organism evidence="3 4">
    <name type="scientific">Lacinutrix neustonica</name>
    <dbReference type="NCBI Taxonomy" id="2980107"/>
    <lineage>
        <taxon>Bacteria</taxon>
        <taxon>Pseudomonadati</taxon>
        <taxon>Bacteroidota</taxon>
        <taxon>Flavobacteriia</taxon>
        <taxon>Flavobacteriales</taxon>
        <taxon>Flavobacteriaceae</taxon>
        <taxon>Lacinutrix</taxon>
    </lineage>
</organism>
<dbReference type="Proteomes" id="UP001164705">
    <property type="component" value="Chromosome"/>
</dbReference>
<dbReference type="RefSeq" id="WP_267676562.1">
    <property type="nucleotide sequence ID" value="NZ_CP113088.1"/>
</dbReference>
<name>A0A9E8MX95_9FLAO</name>
<proteinExistence type="predicted"/>
<sequence>MKNLLYIGNMLSQTGKTVTTIETLSVALLAEGFQVTSVSRQSNKVLRLLEMLFAILKATGKTDYVLIDTYSTQNFYYAYLCSQLCRFLNLKYIPILHGGNLPNRLKNNPKLSTAIFKNAHINIAPSNYTKSHFEAFGFHNIKIIPNAITIDTYAFEERQFEKVKLLWVRSFSKIYHPQLAVDVLYGLRKKGVNATLCMVGPDNDGSLEKTKHYAFSLGVDVTFTGKLSKIEWITLAKNYTYFINTTNFDNMPVSVIEAMALGLPVISTQVGGLPYLIDDRKTGILVEPNNATAFIEAIMELKNNPKETNKLVINAKREVQRFDWNSVKTLWISVLK</sequence>